<sequence length="201" mass="23151">MDAGILFLFAGLALLLSFIFFCGVRLEANVNITQEGKDMALRASFFRATLFARKVTFQKAEDGAWHILIFGKKQQLLQEAVLVDWLQERIQVAKLRPKQNIRLKGPILPYLRFRQLYFKFRLGIGGYADKTALICGYLQTIVSCGASVLSTRAGEMSHYSATVLPEFQKTCMEFVFQTIITVKLRHILMLWFRMRRMNGRK</sequence>
<dbReference type="Proteomes" id="UP000654279">
    <property type="component" value="Unassembled WGS sequence"/>
</dbReference>
<dbReference type="RefSeq" id="WP_249284800.1">
    <property type="nucleotide sequence ID" value="NZ_JACRSO010000002.1"/>
</dbReference>
<keyword evidence="2" id="KW-1185">Reference proteome</keyword>
<name>A0A926CZK5_9FIRM</name>
<proteinExistence type="predicted"/>
<reference evidence="1" key="1">
    <citation type="submission" date="2020-08" db="EMBL/GenBank/DDBJ databases">
        <title>Genome public.</title>
        <authorList>
            <person name="Liu C."/>
            <person name="Sun Q."/>
        </authorList>
    </citation>
    <scope>NUCLEOTIDE SEQUENCE</scope>
    <source>
        <strain evidence="1">NSJ-44</strain>
    </source>
</reference>
<evidence type="ECO:0000313" key="1">
    <source>
        <dbReference type="EMBL" id="MBC8528847.1"/>
    </source>
</evidence>
<evidence type="ECO:0000313" key="2">
    <source>
        <dbReference type="Proteomes" id="UP000654279"/>
    </source>
</evidence>
<dbReference type="AlphaFoldDB" id="A0A926CZK5"/>
<organism evidence="1 2">
    <name type="scientific">Luoshenia tenuis</name>
    <dbReference type="NCBI Taxonomy" id="2763654"/>
    <lineage>
        <taxon>Bacteria</taxon>
        <taxon>Bacillati</taxon>
        <taxon>Bacillota</taxon>
        <taxon>Clostridia</taxon>
        <taxon>Christensenellales</taxon>
        <taxon>Christensenellaceae</taxon>
        <taxon>Luoshenia</taxon>
    </lineage>
</organism>
<comment type="caution">
    <text evidence="1">The sequence shown here is derived from an EMBL/GenBank/DDBJ whole genome shotgun (WGS) entry which is preliminary data.</text>
</comment>
<gene>
    <name evidence="1" type="ORF">H8699_05360</name>
</gene>
<dbReference type="EMBL" id="JACRSO010000002">
    <property type="protein sequence ID" value="MBC8528847.1"/>
    <property type="molecule type" value="Genomic_DNA"/>
</dbReference>
<accession>A0A926CZK5</accession>
<evidence type="ECO:0008006" key="3">
    <source>
        <dbReference type="Google" id="ProtNLM"/>
    </source>
</evidence>
<protein>
    <recommendedName>
        <fullName evidence="3">DUF2953 domain-containing protein</fullName>
    </recommendedName>
</protein>